<dbReference type="GO" id="GO:0046933">
    <property type="term" value="F:proton-transporting ATP synthase activity, rotational mechanism"/>
    <property type="evidence" value="ECO:0007669"/>
    <property type="project" value="TreeGrafter"/>
</dbReference>
<dbReference type="EMBL" id="GQ222414">
    <property type="protein sequence ID" value="ACS15264.1"/>
    <property type="molecule type" value="Genomic_DNA"/>
</dbReference>
<geneLocation type="mitochondrion" evidence="13"/>
<reference evidence="13" key="1">
    <citation type="journal article" date="2010" name="Genome">
        <title>Mitochondrial genome analysis of the predatory mite Phytoseiulus persimilis and a revisit of the Metaseiulus occidentalis mitochondrial genome.</title>
        <authorList>
            <person name="Dermauw W."/>
            <person name="Vanholme B."/>
            <person name="Tirry L."/>
            <person name="Van Leeuwen T."/>
        </authorList>
    </citation>
    <scope>NUCLEOTIDE SEQUENCE</scope>
</reference>
<protein>
    <recommendedName>
        <fullName evidence="11">ATP synthase subunit a</fullName>
    </recommendedName>
</protein>
<evidence type="ECO:0000313" key="13">
    <source>
        <dbReference type="EMBL" id="ACS15264.1"/>
    </source>
</evidence>
<keyword evidence="6" id="KW-0375">Hydrogen ion transport</keyword>
<keyword evidence="7 12" id="KW-1133">Transmembrane helix</keyword>
<dbReference type="SUPFAM" id="SSF81336">
    <property type="entry name" value="F1F0 ATP synthase subunit A"/>
    <property type="match status" value="1"/>
</dbReference>
<evidence type="ECO:0000256" key="7">
    <source>
        <dbReference type="ARBA" id="ARBA00022989"/>
    </source>
</evidence>
<dbReference type="CDD" id="cd00310">
    <property type="entry name" value="ATP-synt_Fo_a_6"/>
    <property type="match status" value="1"/>
</dbReference>
<dbReference type="PROSITE" id="PS00449">
    <property type="entry name" value="ATPASE_A"/>
    <property type="match status" value="1"/>
</dbReference>
<proteinExistence type="inferred from homology"/>
<evidence type="ECO:0000256" key="11">
    <source>
        <dbReference type="RuleBase" id="RU004450"/>
    </source>
</evidence>
<keyword evidence="4" id="KW-0138">CF(0)</keyword>
<evidence type="ECO:0000256" key="12">
    <source>
        <dbReference type="SAM" id="Phobius"/>
    </source>
</evidence>
<keyword evidence="9 12" id="KW-0472">Membrane</keyword>
<dbReference type="PANTHER" id="PTHR11410:SF0">
    <property type="entry name" value="ATP SYNTHASE SUBUNIT A"/>
    <property type="match status" value="1"/>
</dbReference>
<dbReference type="InterPro" id="IPR000568">
    <property type="entry name" value="ATP_synth_F0_asu"/>
</dbReference>
<feature type="transmembrane region" description="Helical" evidence="12">
    <location>
        <begin position="97"/>
        <end position="117"/>
    </location>
</feature>
<evidence type="ECO:0000256" key="3">
    <source>
        <dbReference type="ARBA" id="ARBA00022448"/>
    </source>
</evidence>
<accession>D5HKV7</accession>
<evidence type="ECO:0000256" key="8">
    <source>
        <dbReference type="ARBA" id="ARBA00023065"/>
    </source>
</evidence>
<feature type="transmembrane region" description="Helical" evidence="12">
    <location>
        <begin position="155"/>
        <end position="178"/>
    </location>
</feature>
<keyword evidence="3" id="KW-0813">Transport</keyword>
<dbReference type="GO" id="GO:0045259">
    <property type="term" value="C:proton-transporting ATP synthase complex"/>
    <property type="evidence" value="ECO:0007669"/>
    <property type="project" value="UniProtKB-KW"/>
</dbReference>
<dbReference type="InterPro" id="IPR035908">
    <property type="entry name" value="F0_ATP_A_sf"/>
</dbReference>
<name>D5HKV7_PHYPM</name>
<comment type="similarity">
    <text evidence="2">Belongs to the ATPase A chain family.</text>
</comment>
<keyword evidence="10" id="KW-0066">ATP synthesis</keyword>
<sequence length="221" mass="26218">MMNNLFSMFDPNSMFFINWMTMLLPLLLISNSFYYQTNRINLMMKKIIYFLLNDLFLNNIKKYNNMMNIIILTFFMFIMLSNFLSIMPFIFTPISHMSITLTFSMPFWCMLMIKGWFETPMKMFIHLVPMNTPIPLCMFMVLIETISNLIRPLTLAVRLSANMIAGHILISLLSKMLSHNLFWFILSSNILYLLMILELSVVMIQSYVFITLINLYLNELH</sequence>
<dbReference type="PANTHER" id="PTHR11410">
    <property type="entry name" value="ATP SYNTHASE SUBUNIT A"/>
    <property type="match status" value="1"/>
</dbReference>
<organism evidence="13">
    <name type="scientific">Phytoseiulus persimilis</name>
    <name type="common">Red spider mite</name>
    <dbReference type="NCBI Taxonomy" id="44414"/>
    <lineage>
        <taxon>Eukaryota</taxon>
        <taxon>Metazoa</taxon>
        <taxon>Ecdysozoa</taxon>
        <taxon>Arthropoda</taxon>
        <taxon>Chelicerata</taxon>
        <taxon>Arachnida</taxon>
        <taxon>Acari</taxon>
        <taxon>Parasitiformes</taxon>
        <taxon>Mesostigmata</taxon>
        <taxon>Gamasina</taxon>
        <taxon>Phytoseioidea</taxon>
        <taxon>Phytoseiidae</taxon>
        <taxon>Amblyseiinae</taxon>
        <taxon>Phytoseiulus</taxon>
    </lineage>
</organism>
<evidence type="ECO:0000256" key="5">
    <source>
        <dbReference type="ARBA" id="ARBA00022692"/>
    </source>
</evidence>
<feature type="transmembrane region" description="Helical" evidence="12">
    <location>
        <begin position="69"/>
        <end position="91"/>
    </location>
</feature>
<evidence type="ECO:0000256" key="9">
    <source>
        <dbReference type="ARBA" id="ARBA00023136"/>
    </source>
</evidence>
<evidence type="ECO:0000256" key="10">
    <source>
        <dbReference type="ARBA" id="ARBA00023310"/>
    </source>
</evidence>
<dbReference type="AlphaFoldDB" id="D5HKV7"/>
<keyword evidence="8" id="KW-0406">Ion transport</keyword>
<evidence type="ECO:0000256" key="1">
    <source>
        <dbReference type="ARBA" id="ARBA00004141"/>
    </source>
</evidence>
<dbReference type="InterPro" id="IPR023011">
    <property type="entry name" value="ATP_synth_F0_asu_AS"/>
</dbReference>
<keyword evidence="5 12" id="KW-0812">Transmembrane</keyword>
<feature type="transmembrane region" description="Helical" evidence="12">
    <location>
        <begin position="190"/>
        <end position="217"/>
    </location>
</feature>
<evidence type="ECO:0000256" key="6">
    <source>
        <dbReference type="ARBA" id="ARBA00022781"/>
    </source>
</evidence>
<keyword evidence="13" id="KW-0496">Mitochondrion</keyword>
<comment type="subcellular location">
    <subcellularLocation>
        <location evidence="1">Membrane</location>
        <topology evidence="1">Multi-pass membrane protein</topology>
    </subcellularLocation>
    <subcellularLocation>
        <location evidence="11">Mitochondrion inner membrane</location>
        <topology evidence="11">Multi-pass membrane protein</topology>
    </subcellularLocation>
</comment>
<dbReference type="Gene3D" id="1.20.120.220">
    <property type="entry name" value="ATP synthase, F0 complex, subunit A"/>
    <property type="match status" value="1"/>
</dbReference>
<evidence type="ECO:0000256" key="4">
    <source>
        <dbReference type="ARBA" id="ARBA00022547"/>
    </source>
</evidence>
<dbReference type="InterPro" id="IPR045083">
    <property type="entry name" value="ATP_synth_F0_asu_bact/mt"/>
</dbReference>
<feature type="transmembrane region" description="Helical" evidence="12">
    <location>
        <begin position="15"/>
        <end position="35"/>
    </location>
</feature>
<dbReference type="NCBIfam" id="TIGR01131">
    <property type="entry name" value="ATP_synt_6_or_A"/>
    <property type="match status" value="1"/>
</dbReference>
<evidence type="ECO:0000256" key="2">
    <source>
        <dbReference type="ARBA" id="ARBA00006810"/>
    </source>
</evidence>
<gene>
    <name evidence="13" type="primary">ATP6</name>
</gene>
<dbReference type="Pfam" id="PF00119">
    <property type="entry name" value="ATP-synt_A"/>
    <property type="match status" value="1"/>
</dbReference>
<feature type="transmembrane region" description="Helical" evidence="12">
    <location>
        <begin position="124"/>
        <end position="143"/>
    </location>
</feature>
<dbReference type="PRINTS" id="PR00123">
    <property type="entry name" value="ATPASEA"/>
</dbReference>
<dbReference type="GO" id="GO:0005743">
    <property type="term" value="C:mitochondrial inner membrane"/>
    <property type="evidence" value="ECO:0007669"/>
    <property type="project" value="UniProtKB-SubCell"/>
</dbReference>